<dbReference type="AlphaFoldDB" id="A0A5J4X361"/>
<organism evidence="1 2">
    <name type="scientific">Streblomastix strix</name>
    <dbReference type="NCBI Taxonomy" id="222440"/>
    <lineage>
        <taxon>Eukaryota</taxon>
        <taxon>Metamonada</taxon>
        <taxon>Preaxostyla</taxon>
        <taxon>Oxymonadida</taxon>
        <taxon>Streblomastigidae</taxon>
        <taxon>Streblomastix</taxon>
    </lineage>
</organism>
<comment type="caution">
    <text evidence="1">The sequence shown here is derived from an EMBL/GenBank/DDBJ whole genome shotgun (WGS) entry which is preliminary data.</text>
</comment>
<sequence length="158" mass="17733">MTQASDQIARALFTHFCDGAGPNATPIQPLADYRDANGNDFNVYTCDREITVTDADAGPALMTLLMQEIQFFIVGFMELLTERNALATDFWANPITQLKIRTYKARILHASEVTRHAEYKLMILSIQHVLEGNRKETLIDIVGVRAALLRFAQKSTCI</sequence>
<dbReference type="EMBL" id="SNRW01000348">
    <property type="protein sequence ID" value="KAA6401691.1"/>
    <property type="molecule type" value="Genomic_DNA"/>
</dbReference>
<gene>
    <name evidence="1" type="ORF">EZS28_002776</name>
</gene>
<evidence type="ECO:0000313" key="1">
    <source>
        <dbReference type="EMBL" id="KAA6401691.1"/>
    </source>
</evidence>
<protein>
    <submittedName>
        <fullName evidence="1">Uncharacterized protein</fullName>
    </submittedName>
</protein>
<accession>A0A5J4X361</accession>
<evidence type="ECO:0000313" key="2">
    <source>
        <dbReference type="Proteomes" id="UP000324800"/>
    </source>
</evidence>
<reference evidence="1 2" key="1">
    <citation type="submission" date="2019-03" db="EMBL/GenBank/DDBJ databases">
        <title>Single cell metagenomics reveals metabolic interactions within the superorganism composed of flagellate Streblomastix strix and complex community of Bacteroidetes bacteria on its surface.</title>
        <authorList>
            <person name="Treitli S.C."/>
            <person name="Kolisko M."/>
            <person name="Husnik F."/>
            <person name="Keeling P."/>
            <person name="Hampl V."/>
        </authorList>
    </citation>
    <scope>NUCLEOTIDE SEQUENCE [LARGE SCALE GENOMIC DNA]</scope>
    <source>
        <strain evidence="1">ST1C</strain>
    </source>
</reference>
<proteinExistence type="predicted"/>
<dbReference type="Proteomes" id="UP000324800">
    <property type="component" value="Unassembled WGS sequence"/>
</dbReference>
<name>A0A5J4X361_9EUKA</name>